<dbReference type="GO" id="GO:0016747">
    <property type="term" value="F:acyltransferase activity, transferring groups other than amino-acyl groups"/>
    <property type="evidence" value="ECO:0007669"/>
    <property type="project" value="InterPro"/>
</dbReference>
<gene>
    <name evidence="3" type="ORF">M407DRAFT_32495</name>
</gene>
<reference evidence="3 4" key="1">
    <citation type="submission" date="2014-04" db="EMBL/GenBank/DDBJ databases">
        <authorList>
            <consortium name="DOE Joint Genome Institute"/>
            <person name="Kuo A."/>
            <person name="Girlanda M."/>
            <person name="Perotto S."/>
            <person name="Kohler A."/>
            <person name="Nagy L.G."/>
            <person name="Floudas D."/>
            <person name="Copeland A."/>
            <person name="Barry K.W."/>
            <person name="Cichocki N."/>
            <person name="Veneault-Fourrey C."/>
            <person name="LaButti K."/>
            <person name="Lindquist E.A."/>
            <person name="Lipzen A."/>
            <person name="Lundell T."/>
            <person name="Morin E."/>
            <person name="Murat C."/>
            <person name="Sun H."/>
            <person name="Tunlid A."/>
            <person name="Henrissat B."/>
            <person name="Grigoriev I.V."/>
            <person name="Hibbett D.S."/>
            <person name="Martin F."/>
            <person name="Nordberg H.P."/>
            <person name="Cantor M.N."/>
            <person name="Hua S.X."/>
        </authorList>
    </citation>
    <scope>NUCLEOTIDE SEQUENCE [LARGE SCALE GENOMIC DNA]</scope>
    <source>
        <strain evidence="3 4">MUT 4182</strain>
    </source>
</reference>
<evidence type="ECO:0000259" key="2">
    <source>
        <dbReference type="PROSITE" id="PS51186"/>
    </source>
</evidence>
<dbReference type="AlphaFoldDB" id="A0A0C3PSY3"/>
<sequence length="213" mass="24187">MVESKQQVDLRVISNQVGARPTPRSEGSTSPDIQLRPWVVVPEPSEADIEELKKQRIACGWHSERIPMWKEEIQSGTRYVWFIHTRTPTGLTETAGMISLYLYDPSDLSVADMRAPPPQAGGRVEIGALFIYPEYRRQGIAEAAFRELEQKAAEVGATTITVNTMAPSETVRRYERIGYQQYKKEKKYKLQDVLGLGLTEEYCYAAFLEKKIA</sequence>
<protein>
    <recommendedName>
        <fullName evidence="2">N-acetyltransferase domain-containing protein</fullName>
    </recommendedName>
</protein>
<dbReference type="OrthoDB" id="2326446at2759"/>
<dbReference type="Proteomes" id="UP000054248">
    <property type="component" value="Unassembled WGS sequence"/>
</dbReference>
<evidence type="ECO:0000313" key="4">
    <source>
        <dbReference type="Proteomes" id="UP000054248"/>
    </source>
</evidence>
<dbReference type="InterPro" id="IPR000182">
    <property type="entry name" value="GNAT_dom"/>
</dbReference>
<dbReference type="InterPro" id="IPR016181">
    <property type="entry name" value="Acyl_CoA_acyltransferase"/>
</dbReference>
<dbReference type="Pfam" id="PF00583">
    <property type="entry name" value="Acetyltransf_1"/>
    <property type="match status" value="1"/>
</dbReference>
<name>A0A0C3PSY3_9AGAM</name>
<dbReference type="CDD" id="cd04301">
    <property type="entry name" value="NAT_SF"/>
    <property type="match status" value="1"/>
</dbReference>
<reference evidence="4" key="2">
    <citation type="submission" date="2015-01" db="EMBL/GenBank/DDBJ databases">
        <title>Evolutionary Origins and Diversification of the Mycorrhizal Mutualists.</title>
        <authorList>
            <consortium name="DOE Joint Genome Institute"/>
            <consortium name="Mycorrhizal Genomics Consortium"/>
            <person name="Kohler A."/>
            <person name="Kuo A."/>
            <person name="Nagy L.G."/>
            <person name="Floudas D."/>
            <person name="Copeland A."/>
            <person name="Barry K.W."/>
            <person name="Cichocki N."/>
            <person name="Veneault-Fourrey C."/>
            <person name="LaButti K."/>
            <person name="Lindquist E.A."/>
            <person name="Lipzen A."/>
            <person name="Lundell T."/>
            <person name="Morin E."/>
            <person name="Murat C."/>
            <person name="Riley R."/>
            <person name="Ohm R."/>
            <person name="Sun H."/>
            <person name="Tunlid A."/>
            <person name="Henrissat B."/>
            <person name="Grigoriev I.V."/>
            <person name="Hibbett D.S."/>
            <person name="Martin F."/>
        </authorList>
    </citation>
    <scope>NUCLEOTIDE SEQUENCE [LARGE SCALE GENOMIC DNA]</scope>
    <source>
        <strain evidence="4">MUT 4182</strain>
    </source>
</reference>
<keyword evidence="4" id="KW-1185">Reference proteome</keyword>
<organism evidence="3 4">
    <name type="scientific">Tulasnella calospora MUT 4182</name>
    <dbReference type="NCBI Taxonomy" id="1051891"/>
    <lineage>
        <taxon>Eukaryota</taxon>
        <taxon>Fungi</taxon>
        <taxon>Dikarya</taxon>
        <taxon>Basidiomycota</taxon>
        <taxon>Agaricomycotina</taxon>
        <taxon>Agaricomycetes</taxon>
        <taxon>Cantharellales</taxon>
        <taxon>Tulasnellaceae</taxon>
        <taxon>Tulasnella</taxon>
    </lineage>
</organism>
<dbReference type="EMBL" id="KN823339">
    <property type="protein sequence ID" value="KIO17835.1"/>
    <property type="molecule type" value="Genomic_DNA"/>
</dbReference>
<dbReference type="HOGENOM" id="CLU_1455231_0_0_1"/>
<accession>A0A0C3PSY3</accession>
<proteinExistence type="predicted"/>
<dbReference type="PROSITE" id="PS51186">
    <property type="entry name" value="GNAT"/>
    <property type="match status" value="1"/>
</dbReference>
<evidence type="ECO:0000256" key="1">
    <source>
        <dbReference type="SAM" id="MobiDB-lite"/>
    </source>
</evidence>
<feature type="compositionally biased region" description="Polar residues" evidence="1">
    <location>
        <begin position="1"/>
        <end position="17"/>
    </location>
</feature>
<dbReference type="SUPFAM" id="SSF55729">
    <property type="entry name" value="Acyl-CoA N-acyltransferases (Nat)"/>
    <property type="match status" value="1"/>
</dbReference>
<feature type="region of interest" description="Disordered" evidence="1">
    <location>
        <begin position="1"/>
        <end position="34"/>
    </location>
</feature>
<evidence type="ECO:0000313" key="3">
    <source>
        <dbReference type="EMBL" id="KIO17835.1"/>
    </source>
</evidence>
<dbReference type="Gene3D" id="3.40.630.30">
    <property type="match status" value="1"/>
</dbReference>
<feature type="domain" description="N-acetyltransferase" evidence="2">
    <location>
        <begin position="39"/>
        <end position="209"/>
    </location>
</feature>